<reference evidence="1 2" key="1">
    <citation type="submission" date="2019-03" db="EMBL/GenBank/DDBJ databases">
        <title>Genomic Encyclopedia of Type Strains, Phase IV (KMG-IV): sequencing the most valuable type-strain genomes for metagenomic binning, comparative biology and taxonomic classification.</title>
        <authorList>
            <person name="Goeker M."/>
        </authorList>
    </citation>
    <scope>NUCLEOTIDE SEQUENCE [LARGE SCALE GENOMIC DNA]</scope>
    <source>
        <strain evidence="1 2">DSM 28287</strain>
    </source>
</reference>
<dbReference type="InterPro" id="IPR036390">
    <property type="entry name" value="WH_DNA-bd_sf"/>
</dbReference>
<comment type="caution">
    <text evidence="1">The sequence shown here is derived from an EMBL/GenBank/DDBJ whole genome shotgun (WGS) entry which is preliminary data.</text>
</comment>
<evidence type="ECO:0000313" key="1">
    <source>
        <dbReference type="EMBL" id="TDP52851.1"/>
    </source>
</evidence>
<dbReference type="PANTHER" id="PTHR33221:SF15">
    <property type="entry name" value="HTH-TYPE TRANSCRIPTIONAL REGULATOR YWGB-RELATED"/>
    <property type="match status" value="1"/>
</dbReference>
<dbReference type="PROSITE" id="PS01332">
    <property type="entry name" value="HTH_RRF2_1"/>
    <property type="match status" value="1"/>
</dbReference>
<dbReference type="SUPFAM" id="SSF46785">
    <property type="entry name" value="Winged helix' DNA-binding domain"/>
    <property type="match status" value="1"/>
</dbReference>
<dbReference type="GO" id="GO:0003700">
    <property type="term" value="F:DNA-binding transcription factor activity"/>
    <property type="evidence" value="ECO:0007669"/>
    <property type="project" value="TreeGrafter"/>
</dbReference>
<dbReference type="OrthoDB" id="3242805at2"/>
<dbReference type="Proteomes" id="UP000295500">
    <property type="component" value="Unassembled WGS sequence"/>
</dbReference>
<accession>A0A4R6PYU5</accession>
<dbReference type="InterPro" id="IPR000944">
    <property type="entry name" value="Tscrpt_reg_Rrf2"/>
</dbReference>
<dbReference type="Gene3D" id="1.10.10.10">
    <property type="entry name" value="Winged helix-like DNA-binding domain superfamily/Winged helix DNA-binding domain"/>
    <property type="match status" value="1"/>
</dbReference>
<dbReference type="PANTHER" id="PTHR33221">
    <property type="entry name" value="WINGED HELIX-TURN-HELIX TRANSCRIPTIONAL REGULATOR, RRF2 FAMILY"/>
    <property type="match status" value="1"/>
</dbReference>
<keyword evidence="2" id="KW-1185">Reference proteome</keyword>
<dbReference type="PROSITE" id="PS51197">
    <property type="entry name" value="HTH_RRF2_2"/>
    <property type="match status" value="1"/>
</dbReference>
<dbReference type="RefSeq" id="WP_133528765.1">
    <property type="nucleotide sequence ID" value="NZ_SNXO01000025.1"/>
</dbReference>
<organism evidence="1 2">
    <name type="scientific">Aminicella lysinilytica</name>
    <dbReference type="NCBI Taxonomy" id="433323"/>
    <lineage>
        <taxon>Bacteria</taxon>
        <taxon>Bacillati</taxon>
        <taxon>Bacillota</taxon>
        <taxon>Clostridia</taxon>
        <taxon>Peptostreptococcales</taxon>
        <taxon>Anaerovoracaceae</taxon>
        <taxon>Aminicella</taxon>
    </lineage>
</organism>
<dbReference type="Pfam" id="PF02082">
    <property type="entry name" value="Rrf2"/>
    <property type="match status" value="1"/>
</dbReference>
<sequence>MTAEFIVAVHAIVFLNHKGCCVSSEEIAENICTNPARVRKVLARLKKAGLVGSKGGIEGGYYFTGKAAEVSLNDIFDAVGADIVNVKWRSGSQDIDCLIACGMAGIMDDVFRQLNDSCAETLSKITIAGIDNKLFGANGGKK</sequence>
<name>A0A4R6PYU5_9FIRM</name>
<proteinExistence type="predicted"/>
<dbReference type="GO" id="GO:0005829">
    <property type="term" value="C:cytosol"/>
    <property type="evidence" value="ECO:0007669"/>
    <property type="project" value="TreeGrafter"/>
</dbReference>
<evidence type="ECO:0000313" key="2">
    <source>
        <dbReference type="Proteomes" id="UP000295500"/>
    </source>
</evidence>
<dbReference type="InterPro" id="IPR030489">
    <property type="entry name" value="TR_Rrf2-type_CS"/>
</dbReference>
<dbReference type="EMBL" id="SNXO01000025">
    <property type="protein sequence ID" value="TDP52851.1"/>
    <property type="molecule type" value="Genomic_DNA"/>
</dbReference>
<protein>
    <submittedName>
        <fullName evidence="1">BadM/Rrf2 family transcriptional regulator</fullName>
    </submittedName>
</protein>
<gene>
    <name evidence="1" type="ORF">EV211_1255</name>
</gene>
<dbReference type="AlphaFoldDB" id="A0A4R6PYU5"/>
<dbReference type="InterPro" id="IPR036388">
    <property type="entry name" value="WH-like_DNA-bd_sf"/>
</dbReference>